<feature type="transmembrane region" description="Helical" evidence="2">
    <location>
        <begin position="273"/>
        <end position="290"/>
    </location>
</feature>
<dbReference type="Proteomes" id="UP000319257">
    <property type="component" value="Unassembled WGS sequence"/>
</dbReference>
<dbReference type="InParanoid" id="A0A507AL69"/>
<organism evidence="4 5">
    <name type="scientific">Thyridium curvatum</name>
    <dbReference type="NCBI Taxonomy" id="1093900"/>
    <lineage>
        <taxon>Eukaryota</taxon>
        <taxon>Fungi</taxon>
        <taxon>Dikarya</taxon>
        <taxon>Ascomycota</taxon>
        <taxon>Pezizomycotina</taxon>
        <taxon>Sordariomycetes</taxon>
        <taxon>Sordariomycetidae</taxon>
        <taxon>Thyridiales</taxon>
        <taxon>Thyridiaceae</taxon>
        <taxon>Thyridium</taxon>
    </lineage>
</organism>
<protein>
    <recommendedName>
        <fullName evidence="3">DUF6594 domain-containing protein</fullName>
    </recommendedName>
</protein>
<keyword evidence="2" id="KW-0472">Membrane</keyword>
<evidence type="ECO:0000259" key="3">
    <source>
        <dbReference type="Pfam" id="PF20237"/>
    </source>
</evidence>
<feature type="region of interest" description="Disordered" evidence="1">
    <location>
        <begin position="115"/>
        <end position="135"/>
    </location>
</feature>
<dbReference type="InterPro" id="IPR046529">
    <property type="entry name" value="DUF6594"/>
</dbReference>
<reference evidence="4 5" key="1">
    <citation type="submission" date="2019-06" db="EMBL/GenBank/DDBJ databases">
        <title>Draft genome sequence of the filamentous fungus Phialemoniopsis curvata isolated from diesel fuel.</title>
        <authorList>
            <person name="Varaljay V.A."/>
            <person name="Lyon W.J."/>
            <person name="Crouch A.L."/>
            <person name="Drake C.E."/>
            <person name="Hollomon J.M."/>
            <person name="Nadeau L.J."/>
            <person name="Nunn H.S."/>
            <person name="Stevenson B.S."/>
            <person name="Bojanowski C.L."/>
            <person name="Crookes-Goodson W.J."/>
        </authorList>
    </citation>
    <scope>NUCLEOTIDE SEQUENCE [LARGE SCALE GENOMIC DNA]</scope>
    <source>
        <strain evidence="4 5">D216</strain>
    </source>
</reference>
<keyword evidence="5" id="KW-1185">Reference proteome</keyword>
<dbReference type="Pfam" id="PF20237">
    <property type="entry name" value="DUF6594"/>
    <property type="match status" value="1"/>
</dbReference>
<feature type="domain" description="DUF6594" evidence="3">
    <location>
        <begin position="67"/>
        <end position="313"/>
    </location>
</feature>
<feature type="region of interest" description="Disordered" evidence="1">
    <location>
        <begin position="13"/>
        <end position="42"/>
    </location>
</feature>
<accession>A0A507AL69</accession>
<gene>
    <name evidence="4" type="ORF">E0L32_008651</name>
</gene>
<name>A0A507AL69_9PEZI</name>
<keyword evidence="2" id="KW-0812">Transmembrane</keyword>
<proteinExistence type="predicted"/>
<evidence type="ECO:0000256" key="1">
    <source>
        <dbReference type="SAM" id="MobiDB-lite"/>
    </source>
</evidence>
<dbReference type="AlphaFoldDB" id="A0A507AL69"/>
<comment type="caution">
    <text evidence="4">The sequence shown here is derived from an EMBL/GenBank/DDBJ whole genome shotgun (WGS) entry which is preliminary data.</text>
</comment>
<evidence type="ECO:0000313" key="5">
    <source>
        <dbReference type="Proteomes" id="UP000319257"/>
    </source>
</evidence>
<dbReference type="RefSeq" id="XP_030992143.1">
    <property type="nucleotide sequence ID" value="XM_031143529.1"/>
</dbReference>
<feature type="transmembrane region" description="Helical" evidence="2">
    <location>
        <begin position="244"/>
        <end position="267"/>
    </location>
</feature>
<dbReference type="GeneID" id="41976098"/>
<evidence type="ECO:0000256" key="2">
    <source>
        <dbReference type="SAM" id="Phobius"/>
    </source>
</evidence>
<evidence type="ECO:0000313" key="4">
    <source>
        <dbReference type="EMBL" id="TPX10432.1"/>
    </source>
</evidence>
<keyword evidence="2" id="KW-1133">Transmembrane helix</keyword>
<feature type="transmembrane region" description="Helical" evidence="2">
    <location>
        <begin position="302"/>
        <end position="319"/>
    </location>
</feature>
<dbReference type="EMBL" id="SKBQ01000058">
    <property type="protein sequence ID" value="TPX10432.1"/>
    <property type="molecule type" value="Genomic_DNA"/>
</dbReference>
<sequence>MGNIVSQITFRRWGSDPGQSPRAADPEEAVAPVETTTPVADTKDIPIIQDRDVDMVSEMSPGLIKFAAEQCLYDNLRVQPSFSVLRRAQILYLQTKIVLKESEALKQIAKRLDGNPAPEAQTGGQDKCCPGGSTTSQARAEEMAIEESIRLTNQYNELLRVEGEMRKLPRVPVMRHDDMVLQMKRNGLSDELIMSFQRADDLVDMDRSHSDSFTDWLIHYCPWIIPRLTAPDGMLSINQDRVEFWCRIIAILVPLAAMLLPVSLLYMLPMSKGESLAVSITAVVLVAFFVSQIPGITYQSQLICILGYMAIMVPFVAQLQNNCTCTVIPQP</sequence>